<comment type="caution">
    <text evidence="3">The sequence shown here is derived from an EMBL/GenBank/DDBJ whole genome shotgun (WGS) entry which is preliminary data.</text>
</comment>
<proteinExistence type="predicted"/>
<keyword evidence="2" id="KW-0812">Transmembrane</keyword>
<feature type="region of interest" description="Disordered" evidence="1">
    <location>
        <begin position="1"/>
        <end position="35"/>
    </location>
</feature>
<reference evidence="3 4" key="1">
    <citation type="journal article" date="2023" name="Commun. Biol.">
        <title>Genome analysis of Parmales, the sister group of diatoms, reveals the evolutionary specialization of diatoms from phago-mixotrophs to photoautotrophs.</title>
        <authorList>
            <person name="Ban H."/>
            <person name="Sato S."/>
            <person name="Yoshikawa S."/>
            <person name="Yamada K."/>
            <person name="Nakamura Y."/>
            <person name="Ichinomiya M."/>
            <person name="Sato N."/>
            <person name="Blanc-Mathieu R."/>
            <person name="Endo H."/>
            <person name="Kuwata A."/>
            <person name="Ogata H."/>
        </authorList>
    </citation>
    <scope>NUCLEOTIDE SEQUENCE [LARGE SCALE GENOMIC DNA]</scope>
</reference>
<organism evidence="3 4">
    <name type="scientific">Tetraparma gracilis</name>
    <dbReference type="NCBI Taxonomy" id="2962635"/>
    <lineage>
        <taxon>Eukaryota</taxon>
        <taxon>Sar</taxon>
        <taxon>Stramenopiles</taxon>
        <taxon>Ochrophyta</taxon>
        <taxon>Bolidophyceae</taxon>
        <taxon>Parmales</taxon>
        <taxon>Triparmaceae</taxon>
        <taxon>Tetraparma</taxon>
    </lineage>
</organism>
<accession>A0ABQ6N4E7</accession>
<name>A0ABQ6N4E7_9STRA</name>
<keyword evidence="2" id="KW-0472">Membrane</keyword>
<evidence type="ECO:0000313" key="3">
    <source>
        <dbReference type="EMBL" id="GMI40203.1"/>
    </source>
</evidence>
<keyword evidence="4" id="KW-1185">Reference proteome</keyword>
<protein>
    <submittedName>
        <fullName evidence="3">Uncharacterized protein</fullName>
    </submittedName>
</protein>
<evidence type="ECO:0000313" key="4">
    <source>
        <dbReference type="Proteomes" id="UP001165060"/>
    </source>
</evidence>
<sequence length="439" mass="49376">MEEGESEFTPLSPTRHRRTSATTLNLPPAPATPPVDKNFSAAWQKHHAHEEVGRKKKTKQSFFRFSTWPRPQPFRRQLRKLLGLSYQTGAMLHPKEWDDPKKPEYDNNHIGSDGIGVTETTGEPHEDGRDKIDTRIYDINDRVFMDMFMSHGDAMSLSLSTAEDLWHKLTMELSMLSLLGLEVCVEAAIILFTSLLLYVADPDSSFSSKLLVSLSAVRLSTDAIFGWAEGPKSSDFEVVVLLATSWIHWLLLNIASAVIVSRALRPLRQVIFAPDVVINDTHIVLRMQVIRPGHVSLSNVNLTLVGVTRTGAWKNLDMEMSMLPTWSGAGPFSVKHKLTEESRAFVNPETLGNLMISMSAVDNYGCAVNANMRYYSRGLLSVAHGIKNRFKEKGMNPPTVLWDASWRDSYTMHAPPNPRLPMFAIDINNFCRSIRNKQS</sequence>
<feature type="transmembrane region" description="Helical" evidence="2">
    <location>
        <begin position="176"/>
        <end position="200"/>
    </location>
</feature>
<dbReference type="Proteomes" id="UP001165060">
    <property type="component" value="Unassembled WGS sequence"/>
</dbReference>
<evidence type="ECO:0000256" key="2">
    <source>
        <dbReference type="SAM" id="Phobius"/>
    </source>
</evidence>
<evidence type="ECO:0000256" key="1">
    <source>
        <dbReference type="SAM" id="MobiDB-lite"/>
    </source>
</evidence>
<keyword evidence="2" id="KW-1133">Transmembrane helix</keyword>
<gene>
    <name evidence="3" type="ORF">TeGR_g14651</name>
</gene>
<feature type="transmembrane region" description="Helical" evidence="2">
    <location>
        <begin position="238"/>
        <end position="260"/>
    </location>
</feature>
<dbReference type="EMBL" id="BRYB01002134">
    <property type="protein sequence ID" value="GMI40203.1"/>
    <property type="molecule type" value="Genomic_DNA"/>
</dbReference>